<evidence type="ECO:0000313" key="2">
    <source>
        <dbReference type="EMBL" id="TFU30726.1"/>
    </source>
</evidence>
<keyword evidence="1" id="KW-1133">Transmembrane helix</keyword>
<comment type="caution">
    <text evidence="2">The sequence shown here is derived from an EMBL/GenBank/DDBJ whole genome shotgun (WGS) entry which is preliminary data.</text>
</comment>
<dbReference type="EMBL" id="SPQB01000054">
    <property type="protein sequence ID" value="TFU30726.1"/>
    <property type="molecule type" value="Genomic_DNA"/>
</dbReference>
<protein>
    <recommendedName>
        <fullName evidence="4">DUF2975 domain-containing protein</fullName>
    </recommendedName>
</protein>
<sequence length="201" mass="20677">MARQYIDRGDRFAGWFTAALAAIGGIWIVVQAALRIAEVVRGTDVPVLAPFAGEQAELPIGPEGSPVTVTVDQAVITGNGLAPITSVSLVLEAVVVALGLLAALACLALLCINLARGIAFSRPNSRLILIGTIALLVTWAAGGLFRTMGVNGTFAAVSEHSYDNVIFAADLGPALAILALGMIGTAFGVGERLQRDTEGLV</sequence>
<evidence type="ECO:0000256" key="1">
    <source>
        <dbReference type="SAM" id="Phobius"/>
    </source>
</evidence>
<name>A0A4Y9FNX6_9MICO</name>
<reference evidence="2 3" key="1">
    <citation type="submission" date="2019-03" db="EMBL/GenBank/DDBJ databases">
        <title>Diversity of the mouse oral microbiome.</title>
        <authorList>
            <person name="Joseph S."/>
            <person name="Aduse-Opoku J."/>
            <person name="Curtis M."/>
            <person name="Wade W."/>
            <person name="Hashim A."/>
        </authorList>
    </citation>
    <scope>NUCLEOTIDE SEQUENCE [LARGE SCALE GENOMIC DNA]</scope>
    <source>
        <strain evidence="2 3">P1012</strain>
    </source>
</reference>
<feature type="transmembrane region" description="Helical" evidence="1">
    <location>
        <begin position="93"/>
        <end position="115"/>
    </location>
</feature>
<keyword evidence="1" id="KW-0472">Membrane</keyword>
<dbReference type="AlphaFoldDB" id="A0A4Y9FNX6"/>
<gene>
    <name evidence="2" type="ORF">E4U02_14275</name>
</gene>
<dbReference type="OrthoDB" id="5148898at2"/>
<evidence type="ECO:0000313" key="3">
    <source>
        <dbReference type="Proteomes" id="UP000298358"/>
    </source>
</evidence>
<keyword evidence="3" id="KW-1185">Reference proteome</keyword>
<organism evidence="2 3">
    <name type="scientific">Microbacterium paludicola</name>
    <dbReference type="NCBI Taxonomy" id="300019"/>
    <lineage>
        <taxon>Bacteria</taxon>
        <taxon>Bacillati</taxon>
        <taxon>Actinomycetota</taxon>
        <taxon>Actinomycetes</taxon>
        <taxon>Micrococcales</taxon>
        <taxon>Microbacteriaceae</taxon>
        <taxon>Microbacterium</taxon>
    </lineage>
</organism>
<feature type="transmembrane region" description="Helical" evidence="1">
    <location>
        <begin position="12"/>
        <end position="34"/>
    </location>
</feature>
<dbReference type="Proteomes" id="UP000298358">
    <property type="component" value="Unassembled WGS sequence"/>
</dbReference>
<evidence type="ECO:0008006" key="4">
    <source>
        <dbReference type="Google" id="ProtNLM"/>
    </source>
</evidence>
<feature type="transmembrane region" description="Helical" evidence="1">
    <location>
        <begin position="127"/>
        <end position="145"/>
    </location>
</feature>
<proteinExistence type="predicted"/>
<dbReference type="RefSeq" id="WP_135115485.1">
    <property type="nucleotide sequence ID" value="NZ_JADGLL010000054.1"/>
</dbReference>
<feature type="transmembrane region" description="Helical" evidence="1">
    <location>
        <begin position="165"/>
        <end position="189"/>
    </location>
</feature>
<accession>A0A4Y9FNX6</accession>
<keyword evidence="1" id="KW-0812">Transmembrane</keyword>